<dbReference type="AlphaFoldDB" id="A0A6A4KVT1"/>
<dbReference type="SUPFAM" id="SSF52058">
    <property type="entry name" value="L domain-like"/>
    <property type="match status" value="1"/>
</dbReference>
<keyword evidence="5" id="KW-0472">Membrane</keyword>
<dbReference type="EMBL" id="QEFC01003675">
    <property type="protein sequence ID" value="KAE9447461.1"/>
    <property type="molecule type" value="Genomic_DNA"/>
</dbReference>
<feature type="non-terminal residue" evidence="7">
    <location>
        <position position="351"/>
    </location>
</feature>
<dbReference type="Pfam" id="PF00560">
    <property type="entry name" value="LRR_1"/>
    <property type="match status" value="3"/>
</dbReference>
<evidence type="ECO:0000256" key="2">
    <source>
        <dbReference type="ARBA" id="ARBA00022614"/>
    </source>
</evidence>
<evidence type="ECO:0000256" key="4">
    <source>
        <dbReference type="ARBA" id="ARBA00022737"/>
    </source>
</evidence>
<evidence type="ECO:0000256" key="1">
    <source>
        <dbReference type="ARBA" id="ARBA00004370"/>
    </source>
</evidence>
<accession>A0A6A4KVT1</accession>
<dbReference type="InterPro" id="IPR001611">
    <property type="entry name" value="Leu-rich_rpt"/>
</dbReference>
<keyword evidence="2" id="KW-0433">Leucine-rich repeat</keyword>
<dbReference type="InterPro" id="IPR052595">
    <property type="entry name" value="LRRC69/RLP"/>
</dbReference>
<dbReference type="FunFam" id="3.80.10.10:FF:000041">
    <property type="entry name" value="LRR receptor-like serine/threonine-protein kinase ERECTA"/>
    <property type="match status" value="1"/>
</dbReference>
<dbReference type="PANTHER" id="PTHR48057">
    <property type="entry name" value="LEUCINE-RICH REPEAT SERINE/THREONINE-PROTEIN KINASE 1"/>
    <property type="match status" value="1"/>
</dbReference>
<feature type="non-terminal residue" evidence="7">
    <location>
        <position position="1"/>
    </location>
</feature>
<protein>
    <recommendedName>
        <fullName evidence="8">Leucine-rich repeat-containing N-terminal plant-type domain-containing protein</fullName>
    </recommendedName>
</protein>
<dbReference type="Gene3D" id="3.80.10.10">
    <property type="entry name" value="Ribonuclease Inhibitor"/>
    <property type="match status" value="1"/>
</dbReference>
<keyword evidence="4" id="KW-0677">Repeat</keyword>
<keyword evidence="6" id="KW-0325">Glycoprotein</keyword>
<dbReference type="GO" id="GO:0016020">
    <property type="term" value="C:membrane"/>
    <property type="evidence" value="ECO:0007669"/>
    <property type="project" value="UniProtKB-SubCell"/>
</dbReference>
<name>A0A6A4KVT1_9ERIC</name>
<proteinExistence type="predicted"/>
<evidence type="ECO:0000313" key="7">
    <source>
        <dbReference type="EMBL" id="KAE9447461.1"/>
    </source>
</evidence>
<comment type="caution">
    <text evidence="7">The sequence shown here is derived from an EMBL/GenBank/DDBJ whole genome shotgun (WGS) entry which is preliminary data.</text>
</comment>
<evidence type="ECO:0000256" key="3">
    <source>
        <dbReference type="ARBA" id="ARBA00022729"/>
    </source>
</evidence>
<dbReference type="Pfam" id="PF13855">
    <property type="entry name" value="LRR_8"/>
    <property type="match status" value="2"/>
</dbReference>
<dbReference type="PRINTS" id="PR00019">
    <property type="entry name" value="LEURICHRPT"/>
</dbReference>
<organism evidence="7">
    <name type="scientific">Rhododendron williamsianum</name>
    <dbReference type="NCBI Taxonomy" id="262921"/>
    <lineage>
        <taxon>Eukaryota</taxon>
        <taxon>Viridiplantae</taxon>
        <taxon>Streptophyta</taxon>
        <taxon>Embryophyta</taxon>
        <taxon>Tracheophyta</taxon>
        <taxon>Spermatophyta</taxon>
        <taxon>Magnoliopsida</taxon>
        <taxon>eudicotyledons</taxon>
        <taxon>Gunneridae</taxon>
        <taxon>Pentapetalae</taxon>
        <taxon>asterids</taxon>
        <taxon>Ericales</taxon>
        <taxon>Ericaceae</taxon>
        <taxon>Ericoideae</taxon>
        <taxon>Rhodoreae</taxon>
        <taxon>Rhododendron</taxon>
    </lineage>
</organism>
<sequence length="351" mass="38566">MPSFQGFKNLTSIDLSNNALTGPVPSIFFEGLSNLADINLCCNSFNGSIPSSLFSFPSLPRIDFSWNQFSELSEFLPNKSLSALDTLVLGHNKIQGPIPSYFFDIQSLRYLDLSFNNFSGTIQLESFHRLQNLEALFLSDNSLSVNASISDSSLSSFPQLAILRLASCKLQEFPPLMKLPLEDLDLSVNQISGVIPNWVWNIGAGSLGFLNLSCNLLVGWQPNYHIFPTVIDLHSNQLCGEIPIPPEHSAYVDYSRNNFSSSIPAEIGNRIRTARIFSLSHNMLSGPIPPSICNGTDLEILDLSNNRFTGTIPQCLIDTSTATLGVLNLQNNQLTGKITGTFPRGCTLRTL</sequence>
<evidence type="ECO:0008006" key="8">
    <source>
        <dbReference type="Google" id="ProtNLM"/>
    </source>
</evidence>
<dbReference type="OrthoDB" id="1394818at2759"/>
<evidence type="ECO:0000256" key="5">
    <source>
        <dbReference type="ARBA" id="ARBA00023136"/>
    </source>
</evidence>
<comment type="subcellular location">
    <subcellularLocation>
        <location evidence="1">Membrane</location>
    </subcellularLocation>
</comment>
<dbReference type="InterPro" id="IPR032675">
    <property type="entry name" value="LRR_dom_sf"/>
</dbReference>
<evidence type="ECO:0000256" key="6">
    <source>
        <dbReference type="ARBA" id="ARBA00023180"/>
    </source>
</evidence>
<reference evidence="7" key="1">
    <citation type="journal article" date="2019" name="Genome Biol. Evol.">
        <title>The Rhododendron genome and chromosomal organization provide insight into shared whole-genome duplications across the heath family (Ericaceae).</title>
        <authorList>
            <person name="Soza V.L."/>
            <person name="Lindsley D."/>
            <person name="Waalkes A."/>
            <person name="Ramage E."/>
            <person name="Patwardhan R.P."/>
            <person name="Burton J.N."/>
            <person name="Adey A."/>
            <person name="Kumar A."/>
            <person name="Qiu R."/>
            <person name="Shendure J."/>
            <person name="Hall B."/>
        </authorList>
    </citation>
    <scope>NUCLEOTIDE SEQUENCE</scope>
    <source>
        <strain evidence="7">RSF 1966-606</strain>
    </source>
</reference>
<dbReference type="PANTHER" id="PTHR48057:SF20">
    <property type="entry name" value="LEUCINE-RICH REPEAT-CONTAINING N-TERMINAL PLANT-TYPE DOMAIN-CONTAINING PROTEIN"/>
    <property type="match status" value="1"/>
</dbReference>
<gene>
    <name evidence="7" type="ORF">C3L33_20641</name>
</gene>
<keyword evidence="3" id="KW-0732">Signal</keyword>